<name>A0A2K9NLJ9_9PROT</name>
<reference evidence="1 2" key="1">
    <citation type="submission" date="2017-12" db="EMBL/GenBank/DDBJ databases">
        <title>Genomes of bacteria within cyanobacterial aggregates.</title>
        <authorList>
            <person name="Cai H."/>
        </authorList>
    </citation>
    <scope>NUCLEOTIDE SEQUENCE [LARGE SCALE GENOMIC DNA]</scope>
    <source>
        <strain evidence="1 2">TH16</strain>
        <plasmid evidence="1 2">unnamed3</plasmid>
    </source>
</reference>
<accession>A0A2K9NLJ9</accession>
<dbReference type="EMBL" id="CP025615">
    <property type="protein sequence ID" value="AUN33947.1"/>
    <property type="molecule type" value="Genomic_DNA"/>
</dbReference>
<protein>
    <submittedName>
        <fullName evidence="1">Uncharacterized protein</fullName>
    </submittedName>
</protein>
<evidence type="ECO:0000313" key="2">
    <source>
        <dbReference type="Proteomes" id="UP000234752"/>
    </source>
</evidence>
<sequence>MPDNTEMEPEDGCLWVYGPDQDQTIAFTPFSLENLKDLIKHYKANPHTLRHSTRGAHRMRTTHPVSAAGAVAIAA</sequence>
<evidence type="ECO:0000313" key="1">
    <source>
        <dbReference type="EMBL" id="AUN33947.1"/>
    </source>
</evidence>
<keyword evidence="1" id="KW-0614">Plasmid</keyword>
<dbReference type="Proteomes" id="UP000234752">
    <property type="component" value="Plasmid unnamed3"/>
</dbReference>
<keyword evidence="2" id="KW-1185">Reference proteome</keyword>
<geneLocation type="plasmid" evidence="1 2">
    <name>unnamed3</name>
</geneLocation>
<gene>
    <name evidence="1" type="ORF">C0V82_26420</name>
</gene>
<proteinExistence type="predicted"/>
<dbReference type="KEGG" id="ncb:C0V82_26420"/>
<dbReference type="AlphaFoldDB" id="A0A2K9NLJ9"/>
<organism evidence="1 2">
    <name type="scientific">Niveispirillum cyanobacteriorum</name>
    <dbReference type="NCBI Taxonomy" id="1612173"/>
    <lineage>
        <taxon>Bacteria</taxon>
        <taxon>Pseudomonadati</taxon>
        <taxon>Pseudomonadota</taxon>
        <taxon>Alphaproteobacteria</taxon>
        <taxon>Rhodospirillales</taxon>
        <taxon>Azospirillaceae</taxon>
        <taxon>Niveispirillum</taxon>
    </lineage>
</organism>